<comment type="subcellular location">
    <subcellularLocation>
        <location evidence="1">Membrane</location>
        <topology evidence="1">Multi-pass membrane protein</topology>
    </subcellularLocation>
</comment>
<gene>
    <name evidence="9" type="ORF">I8U20_05760</name>
</gene>
<dbReference type="GO" id="GO:0016020">
    <property type="term" value="C:membrane"/>
    <property type="evidence" value="ECO:0007669"/>
    <property type="project" value="UniProtKB-SubCell"/>
</dbReference>
<evidence type="ECO:0000256" key="5">
    <source>
        <dbReference type="ARBA" id="ARBA00022692"/>
    </source>
</evidence>
<keyword evidence="7 8" id="KW-0472">Membrane</keyword>
<proteinExistence type="inferred from homology"/>
<feature type="transmembrane region" description="Helical" evidence="8">
    <location>
        <begin position="43"/>
        <end position="64"/>
    </location>
</feature>
<comment type="similarity">
    <text evidence="2">Belongs to the amino acid-polyamine-organocation (APC) superfamily. Spore germination protein (SGP) (TC 2.A.3.9) family.</text>
</comment>
<dbReference type="Pfam" id="PF03845">
    <property type="entry name" value="Spore_permease"/>
    <property type="match status" value="1"/>
</dbReference>
<feature type="transmembrane region" description="Helical" evidence="8">
    <location>
        <begin position="12"/>
        <end position="31"/>
    </location>
</feature>
<evidence type="ECO:0000256" key="1">
    <source>
        <dbReference type="ARBA" id="ARBA00004141"/>
    </source>
</evidence>
<keyword evidence="10" id="KW-1185">Reference proteome</keyword>
<dbReference type="InterPro" id="IPR004761">
    <property type="entry name" value="Spore_GerAB"/>
</dbReference>
<dbReference type="PANTHER" id="PTHR34975:SF2">
    <property type="entry name" value="SPORE GERMINATION PROTEIN A2"/>
    <property type="match status" value="1"/>
</dbReference>
<dbReference type="RefSeq" id="WP_181732492.1">
    <property type="nucleotide sequence ID" value="NZ_JACEIR010000008.1"/>
</dbReference>
<keyword evidence="5 8" id="KW-0812">Transmembrane</keyword>
<organism evidence="9 10">
    <name type="scientific">Thermoactinomyces intermedius</name>
    <dbReference type="NCBI Taxonomy" id="2024"/>
    <lineage>
        <taxon>Bacteria</taxon>
        <taxon>Bacillati</taxon>
        <taxon>Bacillota</taxon>
        <taxon>Bacilli</taxon>
        <taxon>Bacillales</taxon>
        <taxon>Thermoactinomycetaceae</taxon>
        <taxon>Thermoactinomyces</taxon>
    </lineage>
</organism>
<dbReference type="Proteomes" id="UP000633619">
    <property type="component" value="Unassembled WGS sequence"/>
</dbReference>
<keyword evidence="3" id="KW-0813">Transport</keyword>
<feature type="transmembrane region" description="Helical" evidence="8">
    <location>
        <begin position="190"/>
        <end position="210"/>
    </location>
</feature>
<comment type="caution">
    <text evidence="9">The sequence shown here is derived from an EMBL/GenBank/DDBJ whole genome shotgun (WGS) entry which is preliminary data.</text>
</comment>
<dbReference type="NCBIfam" id="TIGR00912">
    <property type="entry name" value="2A0309"/>
    <property type="match status" value="1"/>
</dbReference>
<evidence type="ECO:0000256" key="7">
    <source>
        <dbReference type="ARBA" id="ARBA00023136"/>
    </source>
</evidence>
<reference evidence="9 10" key="1">
    <citation type="submission" date="2020-12" db="EMBL/GenBank/DDBJ databases">
        <title>WGS of Thermoactinomyces spp.</title>
        <authorList>
            <person name="Cheng K."/>
        </authorList>
    </citation>
    <scope>NUCLEOTIDE SEQUENCE [LARGE SCALE GENOMIC DNA]</scope>
    <source>
        <strain evidence="10">CICC 10671\DSM 43846</strain>
    </source>
</reference>
<dbReference type="AlphaFoldDB" id="A0A8I1ACW9"/>
<feature type="transmembrane region" description="Helical" evidence="8">
    <location>
        <begin position="273"/>
        <end position="294"/>
    </location>
</feature>
<keyword evidence="6 8" id="KW-1133">Transmembrane helix</keyword>
<feature type="transmembrane region" description="Helical" evidence="8">
    <location>
        <begin position="336"/>
        <end position="358"/>
    </location>
</feature>
<feature type="transmembrane region" description="Helical" evidence="8">
    <location>
        <begin position="222"/>
        <end position="243"/>
    </location>
</feature>
<feature type="transmembrane region" description="Helical" evidence="8">
    <location>
        <begin position="84"/>
        <end position="103"/>
    </location>
</feature>
<evidence type="ECO:0000256" key="3">
    <source>
        <dbReference type="ARBA" id="ARBA00022448"/>
    </source>
</evidence>
<feature type="transmembrane region" description="Helical" evidence="8">
    <location>
        <begin position="150"/>
        <end position="170"/>
    </location>
</feature>
<evidence type="ECO:0000313" key="10">
    <source>
        <dbReference type="Proteomes" id="UP000633619"/>
    </source>
</evidence>
<keyword evidence="4" id="KW-0309">Germination</keyword>
<accession>A0A8I1ACW9</accession>
<dbReference type="EMBL" id="JAECVW010000002">
    <property type="protein sequence ID" value="MBH8594835.1"/>
    <property type="molecule type" value="Genomic_DNA"/>
</dbReference>
<evidence type="ECO:0000313" key="9">
    <source>
        <dbReference type="EMBL" id="MBH8594835.1"/>
    </source>
</evidence>
<dbReference type="GO" id="GO:0009847">
    <property type="term" value="P:spore germination"/>
    <property type="evidence" value="ECO:0007669"/>
    <property type="project" value="InterPro"/>
</dbReference>
<protein>
    <submittedName>
        <fullName evidence="9">Endospore germination permease</fullName>
    </submittedName>
</protein>
<evidence type="ECO:0000256" key="8">
    <source>
        <dbReference type="SAM" id="Phobius"/>
    </source>
</evidence>
<evidence type="ECO:0000256" key="2">
    <source>
        <dbReference type="ARBA" id="ARBA00007998"/>
    </source>
</evidence>
<evidence type="ECO:0000256" key="4">
    <source>
        <dbReference type="ARBA" id="ARBA00022544"/>
    </source>
</evidence>
<dbReference type="PANTHER" id="PTHR34975">
    <property type="entry name" value="SPORE GERMINATION PROTEIN A2"/>
    <property type="match status" value="1"/>
</dbReference>
<sequence length="367" mass="41614">MLDSNRKQITTIQTSIFIASVILGMGVLTLPRNVTEDTQGQDGWISVILATLILLLMGWLIIRLNRYYPDQTFFQYSTQIFGKWIGNLANLIFLSYLFITAGYELRGMAEVTHFHLLPNTPPAVSISLMVFVGIYLMTGGIVAVARMFEILLPITLFFFFVVLATSFKVFEWRNILPVMGMGVEPVIKGIHGSSLTFSGYEFMLVLNAFMQRKKEAWKAISAGILVPALFYVVIVIVVVGGLGPDQTITLTFPTIELIRSYELTGIFFERYEVFLLAVWILQIFATYVSMQYIFCLGISQITGKNIRFFIYGVSPLIFLIAFLPADINEFFNLGTILVHIELFVVFIIVPIALVVAWIRNRRSRHHN</sequence>
<feature type="transmembrane region" description="Helical" evidence="8">
    <location>
        <begin position="306"/>
        <end position="324"/>
    </location>
</feature>
<feature type="transmembrane region" description="Helical" evidence="8">
    <location>
        <begin position="123"/>
        <end position="143"/>
    </location>
</feature>
<evidence type="ECO:0000256" key="6">
    <source>
        <dbReference type="ARBA" id="ARBA00022989"/>
    </source>
</evidence>
<name>A0A8I1ACW9_THEIN</name>